<dbReference type="VEuPathDB" id="MicrosporidiaDB:NBO_42g0007"/>
<comment type="catalytic activity">
    <reaction evidence="5 6">
        <text>O-phospho-L-threonyl-[protein] + H2O = L-threonyl-[protein] + phosphate</text>
        <dbReference type="Rhea" id="RHEA:47004"/>
        <dbReference type="Rhea" id="RHEA-COMP:11060"/>
        <dbReference type="Rhea" id="RHEA-COMP:11605"/>
        <dbReference type="ChEBI" id="CHEBI:15377"/>
        <dbReference type="ChEBI" id="CHEBI:30013"/>
        <dbReference type="ChEBI" id="CHEBI:43474"/>
        <dbReference type="ChEBI" id="CHEBI:61977"/>
        <dbReference type="EC" id="3.1.3.16"/>
    </reaction>
</comment>
<dbReference type="GO" id="GO:0005634">
    <property type="term" value="C:nucleus"/>
    <property type="evidence" value="ECO:0007669"/>
    <property type="project" value="UniProtKB-SubCell"/>
</dbReference>
<accession>R0KUX4</accession>
<dbReference type="InterPro" id="IPR011947">
    <property type="entry name" value="FCP1_euk"/>
</dbReference>
<dbReference type="GO" id="GO:0008420">
    <property type="term" value="F:RNA polymerase II CTD heptapeptide repeat phosphatase activity"/>
    <property type="evidence" value="ECO:0007669"/>
    <property type="project" value="UniProtKB-UniRule"/>
</dbReference>
<dbReference type="PROSITE" id="PS50969">
    <property type="entry name" value="FCP1"/>
    <property type="match status" value="1"/>
</dbReference>
<gene>
    <name evidence="8" type="primary">FCP1</name>
    <name evidence="8" type="ORF">NBO_42g0007</name>
</gene>
<dbReference type="AlphaFoldDB" id="R0KUX4"/>
<dbReference type="InterPro" id="IPR004274">
    <property type="entry name" value="FCP1_dom"/>
</dbReference>
<dbReference type="Proteomes" id="UP000016927">
    <property type="component" value="Unassembled WGS sequence"/>
</dbReference>
<dbReference type="Pfam" id="PF03031">
    <property type="entry name" value="NIF"/>
    <property type="match status" value="1"/>
</dbReference>
<dbReference type="NCBIfam" id="TIGR02250">
    <property type="entry name" value="FCP1_euk"/>
    <property type="match status" value="1"/>
</dbReference>
<dbReference type="InterPro" id="IPR036412">
    <property type="entry name" value="HAD-like_sf"/>
</dbReference>
<dbReference type="OMA" id="HYGFFRV"/>
<keyword evidence="9" id="KW-1185">Reference proteome</keyword>
<evidence type="ECO:0000256" key="5">
    <source>
        <dbReference type="ARBA" id="ARBA00048336"/>
    </source>
</evidence>
<keyword evidence="2 6" id="KW-0378">Hydrolase</keyword>
<dbReference type="EC" id="3.1.3.16" evidence="6"/>
<name>R0KUX4_NOSB1</name>
<dbReference type="CDD" id="cd07521">
    <property type="entry name" value="HAD_FCP1-like"/>
    <property type="match status" value="1"/>
</dbReference>
<organism evidence="8 9">
    <name type="scientific">Nosema bombycis (strain CQ1 / CVCC 102059)</name>
    <name type="common">Microsporidian parasite</name>
    <name type="synonym">Pebrine of silkworm</name>
    <dbReference type="NCBI Taxonomy" id="578461"/>
    <lineage>
        <taxon>Eukaryota</taxon>
        <taxon>Fungi</taxon>
        <taxon>Fungi incertae sedis</taxon>
        <taxon>Microsporidia</taxon>
        <taxon>Nosematidae</taxon>
        <taxon>Nosema</taxon>
    </lineage>
</organism>
<dbReference type="Gene3D" id="3.40.50.1000">
    <property type="entry name" value="HAD superfamily/HAD-like"/>
    <property type="match status" value="1"/>
</dbReference>
<feature type="domain" description="FCP1 homology" evidence="7">
    <location>
        <begin position="55"/>
        <end position="205"/>
    </location>
</feature>
<evidence type="ECO:0000256" key="1">
    <source>
        <dbReference type="ARBA" id="ARBA00004123"/>
    </source>
</evidence>
<proteinExistence type="predicted"/>
<dbReference type="SUPFAM" id="SSF56784">
    <property type="entry name" value="HAD-like"/>
    <property type="match status" value="1"/>
</dbReference>
<dbReference type="OrthoDB" id="10249888at2759"/>
<dbReference type="HOGENOM" id="CLU_088816_0_0_1"/>
<keyword evidence="3 6" id="KW-0539">Nucleus</keyword>
<evidence type="ECO:0000256" key="3">
    <source>
        <dbReference type="ARBA" id="ARBA00023242"/>
    </source>
</evidence>
<evidence type="ECO:0000313" key="9">
    <source>
        <dbReference type="Proteomes" id="UP000016927"/>
    </source>
</evidence>
<dbReference type="PANTHER" id="PTHR23081:SF36">
    <property type="entry name" value="RNA POLYMERASE II SUBUNIT A C-TERMINAL DOMAIN PHOSPHATASE"/>
    <property type="match status" value="1"/>
</dbReference>
<dbReference type="InterPro" id="IPR023214">
    <property type="entry name" value="HAD_sf"/>
</dbReference>
<protein>
    <recommendedName>
        <fullName evidence="6">RNA polymerase II subunit A C-terminal domain phosphatase</fullName>
        <ecNumber evidence="6">3.1.3.16</ecNumber>
    </recommendedName>
</protein>
<comment type="subcellular location">
    <subcellularLocation>
        <location evidence="1 6">Nucleus</location>
    </subcellularLocation>
</comment>
<evidence type="ECO:0000256" key="6">
    <source>
        <dbReference type="RuleBase" id="RU366066"/>
    </source>
</evidence>
<dbReference type="EMBL" id="KB908950">
    <property type="protein sequence ID" value="EOB14017.1"/>
    <property type="molecule type" value="Genomic_DNA"/>
</dbReference>
<dbReference type="InterPro" id="IPR039189">
    <property type="entry name" value="Fcp1"/>
</dbReference>
<dbReference type="PANTHER" id="PTHR23081">
    <property type="entry name" value="RNA POLYMERASE II CTD PHOSPHATASE"/>
    <property type="match status" value="1"/>
</dbReference>
<comment type="function">
    <text evidence="6">This promotes the activity of RNA polymerase II.</text>
</comment>
<sequence>MTCLHSLRIGRLCADCGNSVQDSTKLYNALHSTDDLKITETLALEKDTIRVTNLRKERKLVLVLDLDQTVLHTTISNDFKEDVDNFVLGGVTYNVKLRPNIHQFLSSIYKLYEIHVYTMGVQAYAEKICRILDPDKKYFGDRVISRSVNNGEYVKNLNRLFCLHDNVIILDDRADVWNFSSNLILVKPYFYWKSGDINDPKRLKK</sequence>
<evidence type="ECO:0000256" key="4">
    <source>
        <dbReference type="ARBA" id="ARBA00047761"/>
    </source>
</evidence>
<dbReference type="SMART" id="SM00577">
    <property type="entry name" value="CPDc"/>
    <property type="match status" value="1"/>
</dbReference>
<evidence type="ECO:0000256" key="2">
    <source>
        <dbReference type="ARBA" id="ARBA00022801"/>
    </source>
</evidence>
<comment type="catalytic activity">
    <reaction evidence="4 6">
        <text>O-phospho-L-seryl-[protein] + H2O = L-seryl-[protein] + phosphate</text>
        <dbReference type="Rhea" id="RHEA:20629"/>
        <dbReference type="Rhea" id="RHEA-COMP:9863"/>
        <dbReference type="Rhea" id="RHEA-COMP:11604"/>
        <dbReference type="ChEBI" id="CHEBI:15377"/>
        <dbReference type="ChEBI" id="CHEBI:29999"/>
        <dbReference type="ChEBI" id="CHEBI:43474"/>
        <dbReference type="ChEBI" id="CHEBI:83421"/>
        <dbReference type="EC" id="3.1.3.16"/>
    </reaction>
</comment>
<evidence type="ECO:0000259" key="7">
    <source>
        <dbReference type="PROSITE" id="PS50969"/>
    </source>
</evidence>
<reference evidence="8 9" key="1">
    <citation type="journal article" date="2013" name="BMC Genomics">
        <title>Comparative genomics of parasitic silkworm microsporidia reveal an association between genome expansion and host adaptation.</title>
        <authorList>
            <person name="Pan G."/>
            <person name="Xu J."/>
            <person name="Li T."/>
            <person name="Xia Q."/>
            <person name="Liu S.L."/>
            <person name="Zhang G."/>
            <person name="Li S."/>
            <person name="Li C."/>
            <person name="Liu H."/>
            <person name="Yang L."/>
            <person name="Liu T."/>
            <person name="Zhang X."/>
            <person name="Wu Z."/>
            <person name="Fan W."/>
            <person name="Dang X."/>
            <person name="Xiang H."/>
            <person name="Tao M."/>
            <person name="Li Y."/>
            <person name="Hu J."/>
            <person name="Li Z."/>
            <person name="Lin L."/>
            <person name="Luo J."/>
            <person name="Geng L."/>
            <person name="Wang L."/>
            <person name="Long M."/>
            <person name="Wan Y."/>
            <person name="He N."/>
            <person name="Zhang Z."/>
            <person name="Lu C."/>
            <person name="Keeling P.J."/>
            <person name="Wang J."/>
            <person name="Xiang Z."/>
            <person name="Zhou Z."/>
        </authorList>
    </citation>
    <scope>NUCLEOTIDE SEQUENCE [LARGE SCALE GENOMIC DNA]</scope>
    <source>
        <strain evidence="9">CQ1 / CVCC 102059</strain>
    </source>
</reference>
<dbReference type="STRING" id="578461.R0KUX4"/>
<evidence type="ECO:0000313" key="8">
    <source>
        <dbReference type="EMBL" id="EOB14017.1"/>
    </source>
</evidence>